<reference evidence="1 2" key="1">
    <citation type="submission" date="2014-06" db="EMBL/GenBank/DDBJ databases">
        <title>Draft genome sequence of iron oxidizing acidophile Leptospirillum ferriphilum DSM14647.</title>
        <authorList>
            <person name="Cardenas J.P."/>
            <person name="Lazcano M."/>
            <person name="Ossandon F.J."/>
            <person name="Corbett M."/>
            <person name="Holmes D.S."/>
            <person name="Watkin E."/>
        </authorList>
    </citation>
    <scope>NUCLEOTIDE SEQUENCE [LARGE SCALE GENOMIC DNA]</scope>
    <source>
        <strain evidence="1 2">DSM 14647</strain>
    </source>
</reference>
<organism evidence="1 2">
    <name type="scientific">Leptospirillum ferriphilum</name>
    <dbReference type="NCBI Taxonomy" id="178606"/>
    <lineage>
        <taxon>Bacteria</taxon>
        <taxon>Pseudomonadati</taxon>
        <taxon>Nitrospirota</taxon>
        <taxon>Nitrospiria</taxon>
        <taxon>Nitrospirales</taxon>
        <taxon>Nitrospiraceae</taxon>
        <taxon>Leptospirillum</taxon>
    </lineage>
</organism>
<accession>A0A094YID2</accession>
<gene>
    <name evidence="1" type="ORF">LptCag_1328</name>
</gene>
<comment type="caution">
    <text evidence="1">The sequence shown here is derived from an EMBL/GenBank/DDBJ whole genome shotgun (WGS) entry which is preliminary data.</text>
</comment>
<evidence type="ECO:0000313" key="1">
    <source>
        <dbReference type="EMBL" id="KGA92951.1"/>
    </source>
</evidence>
<sequence length="45" mass="5096">MVPGAQGKYPIPKTVLIILSRTGKTFFIRQRLFDTRLAGQNCVLF</sequence>
<protein>
    <submittedName>
        <fullName evidence="1">Uncharacterized protein</fullName>
    </submittedName>
</protein>
<evidence type="ECO:0000313" key="2">
    <source>
        <dbReference type="Proteomes" id="UP000029452"/>
    </source>
</evidence>
<dbReference type="AlphaFoldDB" id="A0A094YID2"/>
<dbReference type="Proteomes" id="UP000029452">
    <property type="component" value="Unassembled WGS sequence"/>
</dbReference>
<dbReference type="EMBL" id="JPGK01000010">
    <property type="protein sequence ID" value="KGA92951.1"/>
    <property type="molecule type" value="Genomic_DNA"/>
</dbReference>
<proteinExistence type="predicted"/>
<name>A0A094YID2_9BACT</name>